<name>A0A1I3XZW9_9GAMM</name>
<dbReference type="AlphaFoldDB" id="A0A1I3XZW9"/>
<dbReference type="Pfam" id="PF11697">
    <property type="entry name" value="DUF3293"/>
    <property type="match status" value="1"/>
</dbReference>
<gene>
    <name evidence="1" type="ORF">SAMN05192579_101218</name>
</gene>
<dbReference type="RefSeq" id="WP_092700586.1">
    <property type="nucleotide sequence ID" value="NZ_FOSR01000001.1"/>
</dbReference>
<keyword evidence="2" id="KW-1185">Reference proteome</keyword>
<dbReference type="Proteomes" id="UP000198725">
    <property type="component" value="Unassembled WGS sequence"/>
</dbReference>
<dbReference type="EMBL" id="FOSR01000001">
    <property type="protein sequence ID" value="SFK24536.1"/>
    <property type="molecule type" value="Genomic_DNA"/>
</dbReference>
<evidence type="ECO:0000313" key="1">
    <source>
        <dbReference type="EMBL" id="SFK24536.1"/>
    </source>
</evidence>
<evidence type="ECO:0000313" key="2">
    <source>
        <dbReference type="Proteomes" id="UP000198725"/>
    </source>
</evidence>
<evidence type="ECO:0008006" key="3">
    <source>
        <dbReference type="Google" id="ProtNLM"/>
    </source>
</evidence>
<reference evidence="2" key="1">
    <citation type="submission" date="2016-10" db="EMBL/GenBank/DDBJ databases">
        <authorList>
            <person name="Varghese N."/>
            <person name="Submissions S."/>
        </authorList>
    </citation>
    <scope>NUCLEOTIDE SEQUENCE [LARGE SCALE GENOMIC DNA]</scope>
    <source>
        <strain evidence="2">MO64</strain>
    </source>
</reference>
<protein>
    <recommendedName>
        <fullName evidence="3">DUF3293 domain-containing protein</fullName>
    </recommendedName>
</protein>
<organism evidence="1 2">
    <name type="scientific">Rhodanobacter glycinis</name>
    <dbReference type="NCBI Taxonomy" id="582702"/>
    <lineage>
        <taxon>Bacteria</taxon>
        <taxon>Pseudomonadati</taxon>
        <taxon>Pseudomonadota</taxon>
        <taxon>Gammaproteobacteria</taxon>
        <taxon>Lysobacterales</taxon>
        <taxon>Rhodanobacteraceae</taxon>
        <taxon>Rhodanobacter</taxon>
    </lineage>
</organism>
<sequence>MDDALLAAYRASTYRVRLTGGGWATIRIDEALPDALAPHVGRQHWAFITAWNPGSQPVARSINRRSQRTLLEALHALAATVVVRPGCGVGTDGWHEPSFFVIGPGLGDMDILAHRYEQNAYVHGEGAQPARLRQLR</sequence>
<proteinExistence type="predicted"/>
<dbReference type="InterPro" id="IPR021710">
    <property type="entry name" value="DUF3293"/>
</dbReference>
<accession>A0A1I3XZW9</accession>